<dbReference type="InterPro" id="IPR014721">
    <property type="entry name" value="Ribsml_uS5_D2-typ_fold_subgr"/>
</dbReference>
<dbReference type="RefSeq" id="WP_122014899.1">
    <property type="nucleotide sequence ID" value="NZ_CP033169.1"/>
</dbReference>
<dbReference type="KEGG" id="bacg:D2962_09950"/>
<dbReference type="GO" id="GO:0016301">
    <property type="term" value="F:kinase activity"/>
    <property type="evidence" value="ECO:0007669"/>
    <property type="project" value="UniProtKB-KW"/>
</dbReference>
<feature type="domain" description="GHMP kinase C-terminal" evidence="6">
    <location>
        <begin position="199"/>
        <end position="258"/>
    </location>
</feature>
<keyword evidence="1" id="KW-0808">Transferase</keyword>
<dbReference type="InterPro" id="IPR012363">
    <property type="entry name" value="PduX"/>
</dbReference>
<feature type="domain" description="GHMP kinase N-terminal" evidence="5">
    <location>
        <begin position="69"/>
        <end position="128"/>
    </location>
</feature>
<dbReference type="InterPro" id="IPR006204">
    <property type="entry name" value="GHMP_kinase_N_dom"/>
</dbReference>
<sequence>MIGKARCPASCGEIVQGSIDGRDFLVTCPVSLYTEITVELIPEKRIRSLFDDLNKYSFKSYLAAQKTLQFFGAVEYKPIITINSRIPRGIGLSSSTADITAACMATASALGKDISPDSIADIALSIEPSDGIMFKGAMIFDHIKGIWRESLGDLPEMDVYIIDTRETVDTGEFNSRFDLKELNLKKEPLVRQALEIVRTAVKDGDMKLLGEAMIKSALAHQEILYKPHLIDIIEAALKFNAIGVNIAHSGSAISMFFERNCCINGDLWTELDGILKKHGKKLRVIKVSIDNTGPRQI</sequence>
<evidence type="ECO:0000256" key="3">
    <source>
        <dbReference type="ARBA" id="ARBA00022777"/>
    </source>
</evidence>
<evidence type="ECO:0000313" key="8">
    <source>
        <dbReference type="Proteomes" id="UP000280960"/>
    </source>
</evidence>
<accession>A0A3G2R5R6</accession>
<evidence type="ECO:0000313" key="7">
    <source>
        <dbReference type="EMBL" id="AYO30894.1"/>
    </source>
</evidence>
<dbReference type="Pfam" id="PF08544">
    <property type="entry name" value="GHMP_kinases_C"/>
    <property type="match status" value="1"/>
</dbReference>
<keyword evidence="4" id="KW-0067">ATP-binding</keyword>
<keyword evidence="8" id="KW-1185">Reference proteome</keyword>
<reference evidence="7 8" key="1">
    <citation type="submission" date="2018-10" db="EMBL/GenBank/DDBJ databases">
        <authorList>
            <person name="Zhang X."/>
        </authorList>
    </citation>
    <scope>NUCLEOTIDE SEQUENCE [LARGE SCALE GENOMIC DNA]</scope>
    <source>
        <strain evidence="7 8">SK-G1</strain>
    </source>
</reference>
<evidence type="ECO:0000256" key="4">
    <source>
        <dbReference type="ARBA" id="ARBA00022840"/>
    </source>
</evidence>
<gene>
    <name evidence="7" type="ORF">D2962_09950</name>
</gene>
<dbReference type="PANTHER" id="PTHR43527">
    <property type="entry name" value="4-DIPHOSPHOCYTIDYL-2-C-METHYL-D-ERYTHRITOL KINASE, CHLOROPLASTIC"/>
    <property type="match status" value="1"/>
</dbReference>
<evidence type="ECO:0000256" key="1">
    <source>
        <dbReference type="ARBA" id="ARBA00022679"/>
    </source>
</evidence>
<dbReference type="EMBL" id="CP033169">
    <property type="protein sequence ID" value="AYO30894.1"/>
    <property type="molecule type" value="Genomic_DNA"/>
</dbReference>
<evidence type="ECO:0000256" key="2">
    <source>
        <dbReference type="ARBA" id="ARBA00022741"/>
    </source>
</evidence>
<keyword evidence="2" id="KW-0547">Nucleotide-binding</keyword>
<dbReference type="InterPro" id="IPR020568">
    <property type="entry name" value="Ribosomal_Su5_D2-typ_SF"/>
</dbReference>
<dbReference type="AlphaFoldDB" id="A0A3G2R5R6"/>
<keyword evidence="3 7" id="KW-0418">Kinase</keyword>
<dbReference type="Pfam" id="PF00288">
    <property type="entry name" value="GHMP_kinases_N"/>
    <property type="match status" value="1"/>
</dbReference>
<dbReference type="Proteomes" id="UP000280960">
    <property type="component" value="Chromosome"/>
</dbReference>
<protein>
    <submittedName>
        <fullName evidence="7">GHMP kinase</fullName>
    </submittedName>
</protein>
<evidence type="ECO:0000259" key="5">
    <source>
        <dbReference type="Pfam" id="PF00288"/>
    </source>
</evidence>
<dbReference type="SUPFAM" id="SSF54211">
    <property type="entry name" value="Ribosomal protein S5 domain 2-like"/>
    <property type="match status" value="1"/>
</dbReference>
<name>A0A3G2R5R6_9FIRM</name>
<proteinExistence type="predicted"/>
<dbReference type="InterPro" id="IPR013750">
    <property type="entry name" value="GHMP_kinase_C_dom"/>
</dbReference>
<organism evidence="7 8">
    <name type="scientific">Biomaibacter acetigenes</name>
    <dbReference type="NCBI Taxonomy" id="2316383"/>
    <lineage>
        <taxon>Bacteria</taxon>
        <taxon>Bacillati</taxon>
        <taxon>Bacillota</taxon>
        <taxon>Clostridia</taxon>
        <taxon>Thermosediminibacterales</taxon>
        <taxon>Tepidanaerobacteraceae</taxon>
        <taxon>Biomaibacter</taxon>
    </lineage>
</organism>
<dbReference type="PANTHER" id="PTHR43527:SF1">
    <property type="entry name" value="L-THREONINE KINASE"/>
    <property type="match status" value="1"/>
</dbReference>
<evidence type="ECO:0000259" key="6">
    <source>
        <dbReference type="Pfam" id="PF08544"/>
    </source>
</evidence>
<dbReference type="PIRSF" id="PIRSF033887">
    <property type="entry name" value="PduX"/>
    <property type="match status" value="1"/>
</dbReference>
<dbReference type="GO" id="GO:0005524">
    <property type="term" value="F:ATP binding"/>
    <property type="evidence" value="ECO:0007669"/>
    <property type="project" value="UniProtKB-KW"/>
</dbReference>
<dbReference type="Gene3D" id="3.30.230.10">
    <property type="match status" value="1"/>
</dbReference>